<reference evidence="1 2" key="1">
    <citation type="journal article" date="2023" name="Life. Sci Alliance">
        <title>Evolutionary insights into 3D genome organization and epigenetic landscape of Vigna mungo.</title>
        <authorList>
            <person name="Junaid A."/>
            <person name="Singh B."/>
            <person name="Bhatia S."/>
        </authorList>
    </citation>
    <scope>NUCLEOTIDE SEQUENCE [LARGE SCALE GENOMIC DNA]</scope>
    <source>
        <strain evidence="1">Urdbean</strain>
    </source>
</reference>
<keyword evidence="2" id="KW-1185">Reference proteome</keyword>
<dbReference type="Proteomes" id="UP001374535">
    <property type="component" value="Chromosome 8"/>
</dbReference>
<evidence type="ECO:0000313" key="2">
    <source>
        <dbReference type="Proteomes" id="UP001374535"/>
    </source>
</evidence>
<dbReference type="EMBL" id="CP144693">
    <property type="protein sequence ID" value="WVZ00794.1"/>
    <property type="molecule type" value="Genomic_DNA"/>
</dbReference>
<name>A0AAQ3N0U2_VIGMU</name>
<sequence>MVPSEHVCHNTKCNICKRFFFSSSCMFLWAFFSKSGISCVKNNWFLHKIRTKTEAQLVCLMIDTASRLPTICIVTDHIKKKITRTSNKHAGAYIIALPVVKRKTTSAVVSFPELVVLIKSTQEELRCLYPECMASPWPPTSHSTCPDAI</sequence>
<evidence type="ECO:0000313" key="1">
    <source>
        <dbReference type="EMBL" id="WVZ00794.1"/>
    </source>
</evidence>
<accession>A0AAQ3N0U2</accession>
<protein>
    <submittedName>
        <fullName evidence="1">Uncharacterized protein</fullName>
    </submittedName>
</protein>
<proteinExistence type="predicted"/>
<organism evidence="1 2">
    <name type="scientific">Vigna mungo</name>
    <name type="common">Black gram</name>
    <name type="synonym">Phaseolus mungo</name>
    <dbReference type="NCBI Taxonomy" id="3915"/>
    <lineage>
        <taxon>Eukaryota</taxon>
        <taxon>Viridiplantae</taxon>
        <taxon>Streptophyta</taxon>
        <taxon>Embryophyta</taxon>
        <taxon>Tracheophyta</taxon>
        <taxon>Spermatophyta</taxon>
        <taxon>Magnoliopsida</taxon>
        <taxon>eudicotyledons</taxon>
        <taxon>Gunneridae</taxon>
        <taxon>Pentapetalae</taxon>
        <taxon>rosids</taxon>
        <taxon>fabids</taxon>
        <taxon>Fabales</taxon>
        <taxon>Fabaceae</taxon>
        <taxon>Papilionoideae</taxon>
        <taxon>50 kb inversion clade</taxon>
        <taxon>NPAAA clade</taxon>
        <taxon>indigoferoid/millettioid clade</taxon>
        <taxon>Phaseoleae</taxon>
        <taxon>Vigna</taxon>
    </lineage>
</organism>
<dbReference type="AlphaFoldDB" id="A0AAQ3N0U2"/>
<gene>
    <name evidence="1" type="ORF">V8G54_026863</name>
</gene>